<comment type="caution">
    <text evidence="1">The sequence shown here is derived from an EMBL/GenBank/DDBJ whole genome shotgun (WGS) entry which is preliminary data.</text>
</comment>
<evidence type="ECO:0000313" key="1">
    <source>
        <dbReference type="EMBL" id="GGC89669.1"/>
    </source>
</evidence>
<name>A0ABQ1P262_9GAMM</name>
<gene>
    <name evidence="1" type="ORF">GCM10011382_19920</name>
</gene>
<protein>
    <submittedName>
        <fullName evidence="1">Uncharacterized protein</fullName>
    </submittedName>
</protein>
<accession>A0ABQ1P262</accession>
<reference evidence="2" key="1">
    <citation type="journal article" date="2019" name="Int. J. Syst. Evol. Microbiol.">
        <title>The Global Catalogue of Microorganisms (GCM) 10K type strain sequencing project: providing services to taxonomists for standard genome sequencing and annotation.</title>
        <authorList>
            <consortium name="The Broad Institute Genomics Platform"/>
            <consortium name="The Broad Institute Genome Sequencing Center for Infectious Disease"/>
            <person name="Wu L."/>
            <person name="Ma J."/>
        </authorList>
    </citation>
    <scope>NUCLEOTIDE SEQUENCE [LARGE SCALE GENOMIC DNA]</scope>
    <source>
        <strain evidence="2">CGMCC 1.15122</strain>
    </source>
</reference>
<dbReference type="Proteomes" id="UP000597301">
    <property type="component" value="Unassembled WGS sequence"/>
</dbReference>
<keyword evidence="2" id="KW-1185">Reference proteome</keyword>
<organism evidence="1 2">
    <name type="scientific">Vreelandella lutescens</name>
    <dbReference type="NCBI Taxonomy" id="1602943"/>
    <lineage>
        <taxon>Bacteria</taxon>
        <taxon>Pseudomonadati</taxon>
        <taxon>Pseudomonadota</taxon>
        <taxon>Gammaproteobacteria</taxon>
        <taxon>Oceanospirillales</taxon>
        <taxon>Halomonadaceae</taxon>
        <taxon>Vreelandella</taxon>
    </lineage>
</organism>
<evidence type="ECO:0000313" key="2">
    <source>
        <dbReference type="Proteomes" id="UP000597301"/>
    </source>
</evidence>
<sequence>MPDSLALYVNETTRKNDTRKISAEVAKAQGRRVDEIEARRRKHSLLSTLNYAMF</sequence>
<dbReference type="EMBL" id="BMHM01000003">
    <property type="protein sequence ID" value="GGC89669.1"/>
    <property type="molecule type" value="Genomic_DNA"/>
</dbReference>
<proteinExistence type="predicted"/>